<comment type="caution">
    <text evidence="11">The sequence shown here is derived from an EMBL/GenBank/DDBJ whole genome shotgun (WGS) entry which is preliminary data.</text>
</comment>
<dbReference type="AlphaFoldDB" id="A0AAV8YXE0"/>
<dbReference type="SUPFAM" id="SSF57424">
    <property type="entry name" value="LDL receptor-like module"/>
    <property type="match status" value="3"/>
</dbReference>
<dbReference type="EMBL" id="JAPWTK010000031">
    <property type="protein sequence ID" value="KAJ8956295.1"/>
    <property type="molecule type" value="Genomic_DNA"/>
</dbReference>
<proteinExistence type="predicted"/>
<comment type="caution">
    <text evidence="9">Lacks conserved residue(s) required for the propagation of feature annotation.</text>
</comment>
<feature type="transmembrane region" description="Helical" evidence="10">
    <location>
        <begin position="74"/>
        <end position="96"/>
    </location>
</feature>
<feature type="disulfide bond" evidence="9">
    <location>
        <begin position="239"/>
        <end position="254"/>
    </location>
</feature>
<gene>
    <name evidence="11" type="ORF">NQ318_015031</name>
</gene>
<keyword evidence="8" id="KW-0325">Glycoprotein</keyword>
<keyword evidence="12" id="KW-1185">Reference proteome</keyword>
<evidence type="ECO:0000256" key="3">
    <source>
        <dbReference type="ARBA" id="ARBA00022737"/>
    </source>
</evidence>
<name>A0AAV8YXE0_9CUCU</name>
<dbReference type="GO" id="GO:0005886">
    <property type="term" value="C:plasma membrane"/>
    <property type="evidence" value="ECO:0007669"/>
    <property type="project" value="TreeGrafter"/>
</dbReference>
<dbReference type="InterPro" id="IPR036055">
    <property type="entry name" value="LDL_receptor-like_sf"/>
</dbReference>
<dbReference type="PANTHER" id="PTHR22722">
    <property type="entry name" value="LOW-DENSITY LIPOPROTEIN RECEPTOR-RELATED PROTEIN 2-RELATED"/>
    <property type="match status" value="1"/>
</dbReference>
<keyword evidence="7" id="KW-0675">Receptor</keyword>
<evidence type="ECO:0000313" key="12">
    <source>
        <dbReference type="Proteomes" id="UP001162162"/>
    </source>
</evidence>
<dbReference type="GO" id="GO:0043235">
    <property type="term" value="C:receptor complex"/>
    <property type="evidence" value="ECO:0007669"/>
    <property type="project" value="TreeGrafter"/>
</dbReference>
<feature type="disulfide bond" evidence="9">
    <location>
        <begin position="277"/>
        <end position="292"/>
    </location>
</feature>
<evidence type="ECO:0000256" key="7">
    <source>
        <dbReference type="ARBA" id="ARBA00023170"/>
    </source>
</evidence>
<keyword evidence="3" id="KW-0677">Repeat</keyword>
<keyword evidence="2 10" id="KW-0812">Transmembrane</keyword>
<keyword evidence="4 10" id="KW-1133">Transmembrane helix</keyword>
<dbReference type="InterPro" id="IPR002172">
    <property type="entry name" value="LDrepeatLR_classA_rpt"/>
</dbReference>
<protein>
    <submittedName>
        <fullName evidence="11">Uncharacterized protein</fullName>
    </submittedName>
</protein>
<dbReference type="PROSITE" id="PS01209">
    <property type="entry name" value="LDLRA_1"/>
    <property type="match status" value="1"/>
</dbReference>
<evidence type="ECO:0000256" key="1">
    <source>
        <dbReference type="ARBA" id="ARBA00004167"/>
    </source>
</evidence>
<dbReference type="Pfam" id="PF00057">
    <property type="entry name" value="Ldl_recept_a"/>
    <property type="match status" value="3"/>
</dbReference>
<keyword evidence="5 10" id="KW-0472">Membrane</keyword>
<comment type="subcellular location">
    <subcellularLocation>
        <location evidence="1">Membrane</location>
        <topology evidence="1">Single-pass membrane protein</topology>
    </subcellularLocation>
</comment>
<dbReference type="Gene3D" id="4.10.400.10">
    <property type="entry name" value="Low-density Lipoprotein Receptor"/>
    <property type="match status" value="3"/>
</dbReference>
<evidence type="ECO:0000256" key="6">
    <source>
        <dbReference type="ARBA" id="ARBA00023157"/>
    </source>
</evidence>
<reference evidence="11" key="1">
    <citation type="journal article" date="2023" name="Insect Mol. Biol.">
        <title>Genome sequencing provides insights into the evolution of gene families encoding plant cell wall-degrading enzymes in longhorned beetles.</title>
        <authorList>
            <person name="Shin N.R."/>
            <person name="Okamura Y."/>
            <person name="Kirsch R."/>
            <person name="Pauchet Y."/>
        </authorList>
    </citation>
    <scope>NUCLEOTIDE SEQUENCE</scope>
    <source>
        <strain evidence="11">AMC_N1</strain>
    </source>
</reference>
<evidence type="ECO:0000256" key="2">
    <source>
        <dbReference type="ARBA" id="ARBA00022692"/>
    </source>
</evidence>
<evidence type="ECO:0000256" key="5">
    <source>
        <dbReference type="ARBA" id="ARBA00023136"/>
    </source>
</evidence>
<evidence type="ECO:0000256" key="10">
    <source>
        <dbReference type="SAM" id="Phobius"/>
    </source>
</evidence>
<dbReference type="PRINTS" id="PR00261">
    <property type="entry name" value="LDLRECEPTOR"/>
</dbReference>
<keyword evidence="6 9" id="KW-1015">Disulfide bond</keyword>
<evidence type="ECO:0000256" key="4">
    <source>
        <dbReference type="ARBA" id="ARBA00022989"/>
    </source>
</evidence>
<accession>A0AAV8YXE0</accession>
<evidence type="ECO:0000256" key="9">
    <source>
        <dbReference type="PROSITE-ProRule" id="PRU00124"/>
    </source>
</evidence>
<dbReference type="InterPro" id="IPR051221">
    <property type="entry name" value="LDLR-related"/>
</dbReference>
<feature type="disulfide bond" evidence="9">
    <location>
        <begin position="298"/>
        <end position="310"/>
    </location>
</feature>
<sequence>MIPRPCGVELTKVHYYDKRKDVGRPGIYSISREVHQNDFNRNVIIKRNIFGHRWVLKINEDAGEAKKKKARAKLVVYVLVSCSIVIAVCFGILFSVDKNLFGTDREIDQLRPNPSGKENGIFYETHENQVQSSTTHPNSSTNPTTKPNKTIQDVFCGHCDLRFQVCLKIQETDRPRCVRIVDKNDPTGCGGLCPINTHLCRALDGRRRLYQCVQLKKTLKCPRGRFNCGNRCIPMEHRCDGVLDCSNRADEKDCACDLKSHFHCGNATSCLIQSKRCDRKVDCWDKSDEIDCSRVPDCKKDEIPCSDGHCIPKDLFCDGKRDCSDGTDEPQGCQL</sequence>
<dbReference type="Proteomes" id="UP001162162">
    <property type="component" value="Unassembled WGS sequence"/>
</dbReference>
<evidence type="ECO:0000256" key="8">
    <source>
        <dbReference type="ARBA" id="ARBA00023180"/>
    </source>
</evidence>
<organism evidence="11 12">
    <name type="scientific">Aromia moschata</name>
    <dbReference type="NCBI Taxonomy" id="1265417"/>
    <lineage>
        <taxon>Eukaryota</taxon>
        <taxon>Metazoa</taxon>
        <taxon>Ecdysozoa</taxon>
        <taxon>Arthropoda</taxon>
        <taxon>Hexapoda</taxon>
        <taxon>Insecta</taxon>
        <taxon>Pterygota</taxon>
        <taxon>Neoptera</taxon>
        <taxon>Endopterygota</taxon>
        <taxon>Coleoptera</taxon>
        <taxon>Polyphaga</taxon>
        <taxon>Cucujiformia</taxon>
        <taxon>Chrysomeloidea</taxon>
        <taxon>Cerambycidae</taxon>
        <taxon>Cerambycinae</taxon>
        <taxon>Callichromatini</taxon>
        <taxon>Aromia</taxon>
    </lineage>
</organism>
<evidence type="ECO:0000313" key="11">
    <source>
        <dbReference type="EMBL" id="KAJ8956295.1"/>
    </source>
</evidence>
<dbReference type="PROSITE" id="PS50068">
    <property type="entry name" value="LDLRA_2"/>
    <property type="match status" value="3"/>
</dbReference>
<dbReference type="SMART" id="SM00192">
    <property type="entry name" value="LDLa"/>
    <property type="match status" value="3"/>
</dbReference>
<feature type="disulfide bond" evidence="9">
    <location>
        <begin position="305"/>
        <end position="323"/>
    </location>
</feature>
<dbReference type="CDD" id="cd00112">
    <property type="entry name" value="LDLa"/>
    <property type="match status" value="3"/>
</dbReference>
<dbReference type="InterPro" id="IPR023415">
    <property type="entry name" value="LDLR_class-A_CS"/>
</dbReference>